<evidence type="ECO:0000259" key="11">
    <source>
        <dbReference type="Pfam" id="PF17766"/>
    </source>
</evidence>
<proteinExistence type="inferred from homology"/>
<dbReference type="Gene3D" id="3.40.50.200">
    <property type="entry name" value="Peptidase S8/S53 domain"/>
    <property type="match status" value="1"/>
</dbReference>
<evidence type="ECO:0000259" key="8">
    <source>
        <dbReference type="Pfam" id="PF00082"/>
    </source>
</evidence>
<sequence>MVAPRPHRRAVRPVLAMGVGLLLAAVPALPAQAAPTAPTRHSTQGFTAGNYVVTLAQDPIAGYDGSLPGIPRLKSATGGLDLSGATTQRYRDLLLGAQQRVADAVGVQPRQRYTVALNGFSATLTAAQAGKLAATPGVVSVAPDSVRHLTADQATAQTATEQTAAAVDEATEEATEQATEQAPAAAPTATTLAAAAPARTTADYLGLTGPGGVWEQLGGVAQAGKGVVVADLDTGLWPEHPSVAGAKLPSKAPAGDPFGAYRSGGTITVPKADGGTYTGVCQTGRGWTAADCTTKVVGARAFNTGFRAAHGLADDEYDSARDSDGHGTHTATTAVGLPGVPASIDGVSYGDVTGIAPAASLAVYKVCWTGEDGDNSCLTSDLLAAIDQAVADNVDVINYSIGGGATADAADPIDLAFLVAASAGIFVSASAGNSGPGASTAENTGPWVTTVAAATSVLREGTVVLGDGRKLVGARLVQSALPRTLVVLGSAVAAAGRSADDAAKCFAGSLDAAKVRGKVVVCQRAVTARIDKSAEVARAGGAGMVLYNPTPNSLEPDAHSVPTVHLDTAAGEAVVAYVRRTANPTVAFQPGNTSGRATPAPQVSAFSGRGPALVDGGDVLKPDLAAPGSGVLAGYSPDATTNGRDLFAPESGTSMSAPHVTGLAALYVAAHPEFTPMAVKSALMTTARSLLGPDGRAQRRVFAGGAGFVDPTRMLTPGLVYDSTPLDWLRYLEGSGVATGTGLTGIDPSDLNQASLAVGDLAGTRTVTRTVTATTAGLYYAKASVAGFDVQVRPSVLNLQAGQTAQFRVTFTRTSAALGKWVSGGLTWTGGSGLSVHSPIALEPVALTAPAELTAPAAAQGSVTGTVTAGRSGTLGLRTTGLVAGDTYRQRIPLGYYDELPVTIPEGTAFTRFDVVGEDGSDVDMGLFTTGGDLVEASATASSDERIDGYVTPGDYLLRVEPYAPAPGRQDVGYQLTTYVLGAGAGTGSFTVAPGALPLTQGRPATFTASWAGLDPGTRYLGLVTYDGSRDRTVVTVG</sequence>
<protein>
    <submittedName>
        <fullName evidence="12">Subtilisin family serine protease</fullName>
    </submittedName>
</protein>
<evidence type="ECO:0000256" key="6">
    <source>
        <dbReference type="PROSITE-ProRule" id="PRU01240"/>
    </source>
</evidence>
<dbReference type="GO" id="GO:0006508">
    <property type="term" value="P:proteolysis"/>
    <property type="evidence" value="ECO:0007669"/>
    <property type="project" value="UniProtKB-KW"/>
</dbReference>
<dbReference type="Pfam" id="PF02225">
    <property type="entry name" value="PA"/>
    <property type="match status" value="1"/>
</dbReference>
<keyword evidence="2 6" id="KW-0645">Protease</keyword>
<comment type="similarity">
    <text evidence="1 6">Belongs to the peptidase S8 family.</text>
</comment>
<dbReference type="Gene3D" id="3.50.30.30">
    <property type="match status" value="1"/>
</dbReference>
<dbReference type="SUPFAM" id="SSF52743">
    <property type="entry name" value="Subtilisin-like"/>
    <property type="match status" value="1"/>
</dbReference>
<dbReference type="RefSeq" id="WP_179749719.1">
    <property type="nucleotide sequence ID" value="NZ_BAAAGN010000006.1"/>
</dbReference>
<feature type="domain" description="Subtilisin-like protease fibronectin type-III" evidence="11">
    <location>
        <begin position="750"/>
        <end position="841"/>
    </location>
</feature>
<evidence type="ECO:0000256" key="7">
    <source>
        <dbReference type="SAM" id="SignalP"/>
    </source>
</evidence>
<feature type="domain" description="Peptidase S8/S53" evidence="8">
    <location>
        <begin position="224"/>
        <end position="692"/>
    </location>
</feature>
<evidence type="ECO:0000256" key="4">
    <source>
        <dbReference type="ARBA" id="ARBA00022825"/>
    </source>
</evidence>
<dbReference type="GO" id="GO:0004252">
    <property type="term" value="F:serine-type endopeptidase activity"/>
    <property type="evidence" value="ECO:0007669"/>
    <property type="project" value="UniProtKB-UniRule"/>
</dbReference>
<evidence type="ECO:0000313" key="12">
    <source>
        <dbReference type="EMBL" id="NYD21420.1"/>
    </source>
</evidence>
<dbReference type="InterPro" id="IPR000209">
    <property type="entry name" value="Peptidase_S8/S53_dom"/>
</dbReference>
<feature type="signal peptide" evidence="7">
    <location>
        <begin position="1"/>
        <end position="33"/>
    </location>
</feature>
<evidence type="ECO:0000256" key="1">
    <source>
        <dbReference type="ARBA" id="ARBA00011073"/>
    </source>
</evidence>
<evidence type="ECO:0000313" key="13">
    <source>
        <dbReference type="Proteomes" id="UP000521922"/>
    </source>
</evidence>
<organism evidence="12 13">
    <name type="scientific">Kineococcus aurantiacus</name>
    <dbReference type="NCBI Taxonomy" id="37633"/>
    <lineage>
        <taxon>Bacteria</taxon>
        <taxon>Bacillati</taxon>
        <taxon>Actinomycetota</taxon>
        <taxon>Actinomycetes</taxon>
        <taxon>Kineosporiales</taxon>
        <taxon>Kineosporiaceae</taxon>
        <taxon>Kineococcus</taxon>
    </lineage>
</organism>
<dbReference type="InterPro" id="IPR015500">
    <property type="entry name" value="Peptidase_S8_subtilisin-rel"/>
</dbReference>
<dbReference type="InterPro" id="IPR041469">
    <property type="entry name" value="Subtilisin-like_FN3"/>
</dbReference>
<evidence type="ECO:0000256" key="2">
    <source>
        <dbReference type="ARBA" id="ARBA00022670"/>
    </source>
</evidence>
<evidence type="ECO:0000259" key="10">
    <source>
        <dbReference type="Pfam" id="PF05922"/>
    </source>
</evidence>
<evidence type="ECO:0000259" key="9">
    <source>
        <dbReference type="Pfam" id="PF02225"/>
    </source>
</evidence>
<dbReference type="InterPro" id="IPR037045">
    <property type="entry name" value="S8pro/Inhibitor_I9_sf"/>
</dbReference>
<reference evidence="12 13" key="1">
    <citation type="submission" date="2020-07" db="EMBL/GenBank/DDBJ databases">
        <title>Sequencing the genomes of 1000 actinobacteria strains.</title>
        <authorList>
            <person name="Klenk H.-P."/>
        </authorList>
    </citation>
    <scope>NUCLEOTIDE SEQUENCE [LARGE SCALE GENOMIC DNA]</scope>
    <source>
        <strain evidence="12 13">DSM 7487</strain>
    </source>
</reference>
<dbReference type="Proteomes" id="UP000521922">
    <property type="component" value="Unassembled WGS sequence"/>
</dbReference>
<dbReference type="InterPro" id="IPR010259">
    <property type="entry name" value="S8pro/Inhibitor_I9"/>
</dbReference>
<feature type="active site" description="Charge relay system" evidence="5 6">
    <location>
        <position position="326"/>
    </location>
</feature>
<dbReference type="InterPro" id="IPR036852">
    <property type="entry name" value="Peptidase_S8/S53_dom_sf"/>
</dbReference>
<dbReference type="PROSITE" id="PS51892">
    <property type="entry name" value="SUBTILASE"/>
    <property type="match status" value="1"/>
</dbReference>
<dbReference type="Pfam" id="PF17766">
    <property type="entry name" value="fn3_6"/>
    <property type="match status" value="1"/>
</dbReference>
<comment type="caution">
    <text evidence="12">The sequence shown here is derived from an EMBL/GenBank/DDBJ whole genome shotgun (WGS) entry which is preliminary data.</text>
</comment>
<dbReference type="PROSITE" id="PS00138">
    <property type="entry name" value="SUBTILASE_SER"/>
    <property type="match status" value="1"/>
</dbReference>
<dbReference type="CDD" id="cd02120">
    <property type="entry name" value="PA_subtilisin_like"/>
    <property type="match status" value="1"/>
</dbReference>
<keyword evidence="4 6" id="KW-0720">Serine protease</keyword>
<gene>
    <name evidence="12" type="ORF">BJ968_000960</name>
</gene>
<feature type="active site" description="Charge relay system" evidence="5 6">
    <location>
        <position position="654"/>
    </location>
</feature>
<dbReference type="InterPro" id="IPR003137">
    <property type="entry name" value="PA_domain"/>
</dbReference>
<evidence type="ECO:0000256" key="5">
    <source>
        <dbReference type="PIRSR" id="PIRSR615500-1"/>
    </source>
</evidence>
<dbReference type="InterPro" id="IPR045051">
    <property type="entry name" value="SBT"/>
</dbReference>
<feature type="active site" description="Charge relay system" evidence="5 6">
    <location>
        <position position="233"/>
    </location>
</feature>
<dbReference type="InterPro" id="IPR023828">
    <property type="entry name" value="Peptidase_S8_Ser-AS"/>
</dbReference>
<dbReference type="Pfam" id="PF00082">
    <property type="entry name" value="Peptidase_S8"/>
    <property type="match status" value="1"/>
</dbReference>
<dbReference type="EMBL" id="JACCBB010000001">
    <property type="protein sequence ID" value="NYD21420.1"/>
    <property type="molecule type" value="Genomic_DNA"/>
</dbReference>
<dbReference type="PRINTS" id="PR00723">
    <property type="entry name" value="SUBTILISIN"/>
</dbReference>
<feature type="domain" description="Inhibitor I9" evidence="10">
    <location>
        <begin position="101"/>
        <end position="149"/>
    </location>
</feature>
<dbReference type="AlphaFoldDB" id="A0A7Y9AVJ7"/>
<keyword evidence="7" id="KW-0732">Signal</keyword>
<feature type="chain" id="PRO_5031436797" evidence="7">
    <location>
        <begin position="34"/>
        <end position="1038"/>
    </location>
</feature>
<dbReference type="Pfam" id="PF05922">
    <property type="entry name" value="Inhibitor_I9"/>
    <property type="match status" value="1"/>
</dbReference>
<dbReference type="Gene3D" id="3.30.70.80">
    <property type="entry name" value="Peptidase S8 propeptide/proteinase inhibitor I9"/>
    <property type="match status" value="1"/>
</dbReference>
<accession>A0A7Y9AVJ7</accession>
<keyword evidence="13" id="KW-1185">Reference proteome</keyword>
<evidence type="ECO:0000256" key="3">
    <source>
        <dbReference type="ARBA" id="ARBA00022801"/>
    </source>
</evidence>
<dbReference type="PANTHER" id="PTHR10795">
    <property type="entry name" value="PROPROTEIN CONVERTASE SUBTILISIN/KEXIN"/>
    <property type="match status" value="1"/>
</dbReference>
<keyword evidence="3 6" id="KW-0378">Hydrolase</keyword>
<dbReference type="Gene3D" id="2.60.40.2310">
    <property type="match status" value="1"/>
</dbReference>
<name>A0A7Y9AVJ7_9ACTN</name>
<feature type="domain" description="PA" evidence="9">
    <location>
        <begin position="492"/>
        <end position="573"/>
    </location>
</feature>